<dbReference type="AlphaFoldDB" id="D6WKX3"/>
<reference evidence="1 2" key="1">
    <citation type="journal article" date="2008" name="Nature">
        <title>The genome of the model beetle and pest Tribolium castaneum.</title>
        <authorList>
            <consortium name="Tribolium Genome Sequencing Consortium"/>
            <person name="Richards S."/>
            <person name="Gibbs R.A."/>
            <person name="Weinstock G.M."/>
            <person name="Brown S.J."/>
            <person name="Denell R."/>
            <person name="Beeman R.W."/>
            <person name="Gibbs R."/>
            <person name="Beeman R.W."/>
            <person name="Brown S.J."/>
            <person name="Bucher G."/>
            <person name="Friedrich M."/>
            <person name="Grimmelikhuijzen C.J."/>
            <person name="Klingler M."/>
            <person name="Lorenzen M."/>
            <person name="Richards S."/>
            <person name="Roth S."/>
            <person name="Schroder R."/>
            <person name="Tautz D."/>
            <person name="Zdobnov E.M."/>
            <person name="Muzny D."/>
            <person name="Gibbs R.A."/>
            <person name="Weinstock G.M."/>
            <person name="Attaway T."/>
            <person name="Bell S."/>
            <person name="Buhay C.J."/>
            <person name="Chandrabose M.N."/>
            <person name="Chavez D."/>
            <person name="Clerk-Blankenburg K.P."/>
            <person name="Cree A."/>
            <person name="Dao M."/>
            <person name="Davis C."/>
            <person name="Chacko J."/>
            <person name="Dinh H."/>
            <person name="Dugan-Rocha S."/>
            <person name="Fowler G."/>
            <person name="Garner T.T."/>
            <person name="Garnes J."/>
            <person name="Gnirke A."/>
            <person name="Hawes A."/>
            <person name="Hernandez J."/>
            <person name="Hines S."/>
            <person name="Holder M."/>
            <person name="Hume J."/>
            <person name="Jhangiani S.N."/>
            <person name="Joshi V."/>
            <person name="Khan Z.M."/>
            <person name="Jackson L."/>
            <person name="Kovar C."/>
            <person name="Kowis A."/>
            <person name="Lee S."/>
            <person name="Lewis L.R."/>
            <person name="Margolis J."/>
            <person name="Morgan M."/>
            <person name="Nazareth L.V."/>
            <person name="Nguyen N."/>
            <person name="Okwuonu G."/>
            <person name="Parker D."/>
            <person name="Richards S."/>
            <person name="Ruiz S.J."/>
            <person name="Santibanez J."/>
            <person name="Savard J."/>
            <person name="Scherer S.E."/>
            <person name="Schneider B."/>
            <person name="Sodergren E."/>
            <person name="Tautz D."/>
            <person name="Vattahil S."/>
            <person name="Villasana D."/>
            <person name="White C.S."/>
            <person name="Wright R."/>
            <person name="Park Y."/>
            <person name="Beeman R.W."/>
            <person name="Lord J."/>
            <person name="Oppert B."/>
            <person name="Lorenzen M."/>
            <person name="Brown S."/>
            <person name="Wang L."/>
            <person name="Savard J."/>
            <person name="Tautz D."/>
            <person name="Richards S."/>
            <person name="Weinstock G."/>
            <person name="Gibbs R.A."/>
            <person name="Liu Y."/>
            <person name="Worley K."/>
            <person name="Weinstock G."/>
            <person name="Elsik C.G."/>
            <person name="Reese J.T."/>
            <person name="Elhaik E."/>
            <person name="Landan G."/>
            <person name="Graur D."/>
            <person name="Arensburger P."/>
            <person name="Atkinson P."/>
            <person name="Beeman R.W."/>
            <person name="Beidler J."/>
            <person name="Brown S.J."/>
            <person name="Demuth J.P."/>
            <person name="Drury D.W."/>
            <person name="Du Y.Z."/>
            <person name="Fujiwara H."/>
            <person name="Lorenzen M."/>
            <person name="Maselli V."/>
            <person name="Osanai M."/>
            <person name="Park Y."/>
            <person name="Robertson H.M."/>
            <person name="Tu Z."/>
            <person name="Wang J.J."/>
            <person name="Wang S."/>
            <person name="Richards S."/>
            <person name="Song H."/>
            <person name="Zhang L."/>
            <person name="Sodergren E."/>
            <person name="Werner D."/>
            <person name="Stanke M."/>
            <person name="Morgenstern B."/>
            <person name="Solovyev V."/>
            <person name="Kosarev P."/>
            <person name="Brown G."/>
            <person name="Chen H.C."/>
            <person name="Ermolaeva O."/>
            <person name="Hlavina W."/>
            <person name="Kapustin Y."/>
            <person name="Kiryutin B."/>
            <person name="Kitts P."/>
            <person name="Maglott D."/>
            <person name="Pruitt K."/>
            <person name="Sapojnikov V."/>
            <person name="Souvorov A."/>
            <person name="Mackey A.J."/>
            <person name="Waterhouse R.M."/>
            <person name="Wyder S."/>
            <person name="Zdobnov E.M."/>
            <person name="Zdobnov E.M."/>
            <person name="Wyder S."/>
            <person name="Kriventseva E.V."/>
            <person name="Kadowaki T."/>
            <person name="Bork P."/>
            <person name="Aranda M."/>
            <person name="Bao R."/>
            <person name="Beermann A."/>
            <person name="Berns N."/>
            <person name="Bolognesi R."/>
            <person name="Bonneton F."/>
            <person name="Bopp D."/>
            <person name="Brown S.J."/>
            <person name="Bucher G."/>
            <person name="Butts T."/>
            <person name="Chaumot A."/>
            <person name="Denell R.E."/>
            <person name="Ferrier D.E."/>
            <person name="Friedrich M."/>
            <person name="Gordon C.M."/>
            <person name="Jindra M."/>
            <person name="Klingler M."/>
            <person name="Lan Q."/>
            <person name="Lattorff H.M."/>
            <person name="Laudet V."/>
            <person name="von Levetsow C."/>
            <person name="Liu Z."/>
            <person name="Lutz R."/>
            <person name="Lynch J.A."/>
            <person name="da Fonseca R.N."/>
            <person name="Posnien N."/>
            <person name="Reuter R."/>
            <person name="Roth S."/>
            <person name="Savard J."/>
            <person name="Schinko J.B."/>
            <person name="Schmitt C."/>
            <person name="Schoppmeier M."/>
            <person name="Schroder R."/>
            <person name="Shippy T.D."/>
            <person name="Simonnet F."/>
            <person name="Marques-Souza H."/>
            <person name="Tautz D."/>
            <person name="Tomoyasu Y."/>
            <person name="Trauner J."/>
            <person name="Van der Zee M."/>
            <person name="Vervoort M."/>
            <person name="Wittkopp N."/>
            <person name="Wimmer E.A."/>
            <person name="Yang X."/>
            <person name="Jones A.K."/>
            <person name="Sattelle D.B."/>
            <person name="Ebert P.R."/>
            <person name="Nelson D."/>
            <person name="Scott J.G."/>
            <person name="Beeman R.W."/>
            <person name="Muthukrishnan S."/>
            <person name="Kramer K.J."/>
            <person name="Arakane Y."/>
            <person name="Beeman R.W."/>
            <person name="Zhu Q."/>
            <person name="Hogenkamp D."/>
            <person name="Dixit R."/>
            <person name="Oppert B."/>
            <person name="Jiang H."/>
            <person name="Zou Z."/>
            <person name="Marshall J."/>
            <person name="Elpidina E."/>
            <person name="Vinokurov K."/>
            <person name="Oppert C."/>
            <person name="Zou Z."/>
            <person name="Evans J."/>
            <person name="Lu Z."/>
            <person name="Zhao P."/>
            <person name="Sumathipala N."/>
            <person name="Altincicek B."/>
            <person name="Vilcinskas A."/>
            <person name="Williams M."/>
            <person name="Hultmark D."/>
            <person name="Hetru C."/>
            <person name="Jiang H."/>
            <person name="Grimmelikhuijzen C.J."/>
            <person name="Hauser F."/>
            <person name="Cazzamali G."/>
            <person name="Williamson M."/>
            <person name="Park Y."/>
            <person name="Li B."/>
            <person name="Tanaka Y."/>
            <person name="Predel R."/>
            <person name="Neupert S."/>
            <person name="Schachtner J."/>
            <person name="Verleyen P."/>
            <person name="Raible F."/>
            <person name="Bork P."/>
            <person name="Friedrich M."/>
            <person name="Walden K.K."/>
            <person name="Robertson H.M."/>
            <person name="Angeli S."/>
            <person name="Foret S."/>
            <person name="Bucher G."/>
            <person name="Schuetz S."/>
            <person name="Maleszka R."/>
            <person name="Wimmer E.A."/>
            <person name="Beeman R.W."/>
            <person name="Lorenzen M."/>
            <person name="Tomoyasu Y."/>
            <person name="Miller S.C."/>
            <person name="Grossmann D."/>
            <person name="Bucher G."/>
        </authorList>
    </citation>
    <scope>NUCLEOTIDE SEQUENCE [LARGE SCALE GENOMIC DNA]</scope>
    <source>
        <strain evidence="1 2">Georgia GA2</strain>
    </source>
</reference>
<dbReference type="CDD" id="cd22971">
    <property type="entry name" value="DD_RIIAD1"/>
    <property type="match status" value="1"/>
</dbReference>
<keyword evidence="2" id="KW-1185">Reference proteome</keyword>
<evidence type="ECO:0000313" key="2">
    <source>
        <dbReference type="Proteomes" id="UP000007266"/>
    </source>
</evidence>
<name>D6WKX3_TRICA</name>
<dbReference type="InterPro" id="IPR059162">
    <property type="entry name" value="RIIAD1"/>
</dbReference>
<proteinExistence type="predicted"/>
<dbReference type="HOGENOM" id="CLU_1241550_0_0_1"/>
<organism evidence="1 2">
    <name type="scientific">Tribolium castaneum</name>
    <name type="common">Red flour beetle</name>
    <dbReference type="NCBI Taxonomy" id="7070"/>
    <lineage>
        <taxon>Eukaryota</taxon>
        <taxon>Metazoa</taxon>
        <taxon>Ecdysozoa</taxon>
        <taxon>Arthropoda</taxon>
        <taxon>Hexapoda</taxon>
        <taxon>Insecta</taxon>
        <taxon>Pterygota</taxon>
        <taxon>Neoptera</taxon>
        <taxon>Endopterygota</taxon>
        <taxon>Coleoptera</taxon>
        <taxon>Polyphaga</taxon>
        <taxon>Cucujiformia</taxon>
        <taxon>Tenebrionidae</taxon>
        <taxon>Tenebrionidae incertae sedis</taxon>
        <taxon>Tribolium</taxon>
    </lineage>
</organism>
<sequence>MVDDSMDIEPFMEFHPCNIPHGMKDYILKDLTSAQQIKLNVRKREQIRTDQQYLSEHPEIRGLIVMILRLLMKKKPKYDIYEVIGQYFTKPSVDLKQDVYNYLDERSKVLAVNSTIIAVQERKESLGASVLTAIDEEEQKEENLETLVEDEEMEEKEEEHLIRWEKEELSDEVSAHMICEEVVNELVNNVFDEVDDISMGSIASIGFPVDYEDHAMVSVRSSEESIPSN</sequence>
<evidence type="ECO:0000313" key="1">
    <source>
        <dbReference type="EMBL" id="EFA04034.2"/>
    </source>
</evidence>
<accession>D6WKX3</accession>
<dbReference type="EMBL" id="KQ971343">
    <property type="protein sequence ID" value="EFA04034.2"/>
    <property type="molecule type" value="Genomic_DNA"/>
</dbReference>
<dbReference type="Proteomes" id="UP000007266">
    <property type="component" value="Linkage group 5"/>
</dbReference>
<dbReference type="OrthoDB" id="10249338at2759"/>
<dbReference type="InParanoid" id="D6WKX3"/>
<protein>
    <submittedName>
        <fullName evidence="1">Uncharacterized protein</fullName>
    </submittedName>
</protein>
<dbReference type="KEGG" id="tca:103313082"/>
<reference evidence="1 2" key="2">
    <citation type="journal article" date="2010" name="Nucleic Acids Res.">
        <title>BeetleBase in 2010: revisions to provide comprehensive genomic information for Tribolium castaneum.</title>
        <authorList>
            <person name="Kim H.S."/>
            <person name="Murphy T."/>
            <person name="Xia J."/>
            <person name="Caragea D."/>
            <person name="Park Y."/>
            <person name="Beeman R.W."/>
            <person name="Lorenzen M.D."/>
            <person name="Butcher S."/>
            <person name="Manak J.R."/>
            <person name="Brown S.J."/>
        </authorList>
    </citation>
    <scope>GENOME REANNOTATION</scope>
    <source>
        <strain evidence="1 2">Georgia GA2</strain>
    </source>
</reference>
<gene>
    <name evidence="1" type="primary">AUGUSTUS-3.0.2_14263</name>
    <name evidence="1" type="ORF">TcasGA2_TC014263</name>
</gene>